<comment type="caution">
    <text evidence="2">The sequence shown here is derived from an EMBL/GenBank/DDBJ whole genome shotgun (WGS) entry which is preliminary data.</text>
</comment>
<gene>
    <name evidence="2" type="ORF">ISP13_15925</name>
</gene>
<dbReference type="Proteomes" id="UP001620405">
    <property type="component" value="Unassembled WGS sequence"/>
</dbReference>
<reference evidence="2 3" key="1">
    <citation type="submission" date="2020-10" db="EMBL/GenBank/DDBJ databases">
        <title>Phylogeny of dyella-like bacteria.</title>
        <authorList>
            <person name="Fu J."/>
        </authorList>
    </citation>
    <scope>NUCLEOTIDE SEQUENCE [LARGE SCALE GENOMIC DNA]</scope>
    <source>
        <strain evidence="2 3">DHOB07</strain>
    </source>
</reference>
<evidence type="ECO:0000313" key="2">
    <source>
        <dbReference type="EMBL" id="MFK2875030.1"/>
    </source>
</evidence>
<accession>A0ABW8J0G2</accession>
<evidence type="ECO:0000256" key="1">
    <source>
        <dbReference type="SAM" id="Phobius"/>
    </source>
</evidence>
<protein>
    <submittedName>
        <fullName evidence="2">Uncharacterized protein</fullName>
    </submittedName>
</protein>
<keyword evidence="1" id="KW-1133">Transmembrane helix</keyword>
<keyword evidence="1" id="KW-0472">Membrane</keyword>
<name>A0ABW8J0G2_9GAMM</name>
<feature type="transmembrane region" description="Helical" evidence="1">
    <location>
        <begin position="44"/>
        <end position="65"/>
    </location>
</feature>
<sequence>MAKALKKIFDWVSAHPHSLVCVFLGLLGGVLIRFPGGWVLPDPTASLIGAFAGAGAAVGGALWAANAKQRQEDARVAIRAEAHAAYIFNEIAIVYGFIPEIQSRCSAFTADKGMHELRGLAYELHEHADSWSDAIKSVRPESVAALPDACVAATAGAMSAAQFASRLANSIYYNFKDTPESVNNQKAVAATVETHCVQIQHNFQPYLAYCRETFGVIL</sequence>
<dbReference type="EMBL" id="JADIKG010000013">
    <property type="protein sequence ID" value="MFK2875030.1"/>
    <property type="molecule type" value="Genomic_DNA"/>
</dbReference>
<keyword evidence="3" id="KW-1185">Reference proteome</keyword>
<organism evidence="2 3">
    <name type="scientific">Dyella lipolytica</name>
    <dbReference type="NCBI Taxonomy" id="1867835"/>
    <lineage>
        <taxon>Bacteria</taxon>
        <taxon>Pseudomonadati</taxon>
        <taxon>Pseudomonadota</taxon>
        <taxon>Gammaproteobacteria</taxon>
        <taxon>Lysobacterales</taxon>
        <taxon>Rhodanobacteraceae</taxon>
        <taxon>Dyella</taxon>
    </lineage>
</organism>
<evidence type="ECO:0000313" key="3">
    <source>
        <dbReference type="Proteomes" id="UP001620405"/>
    </source>
</evidence>
<feature type="transmembrane region" description="Helical" evidence="1">
    <location>
        <begin position="12"/>
        <end position="32"/>
    </location>
</feature>
<proteinExistence type="predicted"/>
<keyword evidence="1" id="KW-0812">Transmembrane</keyword>
<dbReference type="RefSeq" id="WP_284395993.1">
    <property type="nucleotide sequence ID" value="NZ_BSNQ01000003.1"/>
</dbReference>